<feature type="domain" description="4Fe-4S" evidence="6">
    <location>
        <begin position="386"/>
        <end position="445"/>
    </location>
</feature>
<evidence type="ECO:0000259" key="6">
    <source>
        <dbReference type="PROSITE" id="PS51656"/>
    </source>
</evidence>
<dbReference type="SUPFAM" id="SSF54862">
    <property type="entry name" value="4Fe-4S ferredoxins"/>
    <property type="match status" value="1"/>
</dbReference>
<dbReference type="InterPro" id="IPR017900">
    <property type="entry name" value="4Fe4S_Fe_S_CS"/>
</dbReference>
<dbReference type="Gene3D" id="1.10.15.40">
    <property type="entry name" value="Electron transport complex subunit B, putative Fe-S cluster"/>
    <property type="match status" value="1"/>
</dbReference>
<sequence>MTIESRPGEGTRVVCRVLPGFEDIQATRYFHSVKLEPSMCKGCTNCIKGCPTEAIRVRNGKAFILEDRCIDCGECIRRCPNHAKVAISDPWEILETFDYKIALVAPSFYGQFGTVSPGRVKAALLAPGGFDEVFDVAIAADLVSYAMREYIRDRASPRPLISPACPAVLRLIQVKYPSLLRHVIPCEAPMEIAAWLAKKNHAGSGKNPAAIFISPCPAKITAARQPVGRGRSMVDAVVSMSSAYLWVHQNIGRVSREEEFPTSTGLGIGWGRSGGEMGAVGLRGLAVDGILHVSSVLDEIEKGNLKDVDFIEAQACTGGCVGGCLAMENPFVARMRLRYLARDYKDAPVNPLVKDIGKEEPELWFSLEVLPRPIFRLDEDPERAKEKLRKLEEIEKELPGLDCGACGAPTCRAFAEDIVLEKVSWYDCSFKLRERLETLAKEVKDLAGIRPPAMARYQGNGFEKGSV</sequence>
<keyword evidence="2" id="KW-0479">Metal-binding</keyword>
<dbReference type="InterPro" id="IPR050395">
    <property type="entry name" value="4Fe4S_Ferredoxin_RnfB"/>
</dbReference>
<dbReference type="SUPFAM" id="SSF53920">
    <property type="entry name" value="Fe-only hydrogenase"/>
    <property type="match status" value="1"/>
</dbReference>
<evidence type="ECO:0000256" key="1">
    <source>
        <dbReference type="ARBA" id="ARBA00022485"/>
    </source>
</evidence>
<dbReference type="PANTHER" id="PTHR43560:SF1">
    <property type="entry name" value="ION-TRANSLOCATING OXIDOREDUCTASE COMPLEX SUBUNIT B"/>
    <property type="match status" value="1"/>
</dbReference>
<dbReference type="Gene3D" id="3.40.50.1780">
    <property type="match status" value="1"/>
</dbReference>
<reference evidence="7" key="2">
    <citation type="journal article" date="2023" name="Biology">
        <title>Prokaryotic Life Associated with Coal-Fire Gas Vents Revealed by Metagenomics.</title>
        <authorList>
            <person name="Kadnikov V.V."/>
            <person name="Mardanov A.V."/>
            <person name="Beletsky A.V."/>
            <person name="Karnachuk O.V."/>
            <person name="Ravin N.V."/>
        </authorList>
    </citation>
    <scope>NUCLEOTIDE SEQUENCE</scope>
    <source>
        <strain evidence="7">Bu02</strain>
    </source>
</reference>
<dbReference type="GO" id="GO:0046872">
    <property type="term" value="F:metal ion binding"/>
    <property type="evidence" value="ECO:0007669"/>
    <property type="project" value="UniProtKB-KW"/>
</dbReference>
<reference evidence="7" key="1">
    <citation type="submission" date="2020-10" db="EMBL/GenBank/DDBJ databases">
        <authorList>
            <person name="Kadnikov V."/>
            <person name="Beletsky A.V."/>
            <person name="Mardanov A.V."/>
            <person name="Karnachuk O.V."/>
            <person name="Ravin N.V."/>
        </authorList>
    </citation>
    <scope>NUCLEOTIDE SEQUENCE</scope>
    <source>
        <strain evidence="7">Bu02</strain>
    </source>
</reference>
<evidence type="ECO:0000259" key="5">
    <source>
        <dbReference type="PROSITE" id="PS51379"/>
    </source>
</evidence>
<feature type="domain" description="4Fe-4S ferredoxin-type" evidence="5">
    <location>
        <begin position="31"/>
        <end position="60"/>
    </location>
</feature>
<dbReference type="InterPro" id="IPR007202">
    <property type="entry name" value="4Fe-4S_dom"/>
</dbReference>
<keyword evidence="4" id="KW-0411">Iron-sulfur</keyword>
<keyword evidence="3" id="KW-0408">Iron</keyword>
<dbReference type="AlphaFoldDB" id="A0AAT9LF19"/>
<gene>
    <name evidence="7" type="ORF">IMF26_08160</name>
</gene>
<evidence type="ECO:0000256" key="2">
    <source>
        <dbReference type="ARBA" id="ARBA00022723"/>
    </source>
</evidence>
<dbReference type="Pfam" id="PF04060">
    <property type="entry name" value="FeS"/>
    <property type="match status" value="1"/>
</dbReference>
<dbReference type="PROSITE" id="PS00198">
    <property type="entry name" value="4FE4S_FER_1"/>
    <property type="match status" value="1"/>
</dbReference>
<dbReference type="GO" id="GO:0051539">
    <property type="term" value="F:4 iron, 4 sulfur cluster binding"/>
    <property type="evidence" value="ECO:0007669"/>
    <property type="project" value="UniProtKB-KW"/>
</dbReference>
<organism evidence="7">
    <name type="scientific">Candidatus Fermentithermobacillus carboniphilus</name>
    <dbReference type="NCBI Taxonomy" id="3085328"/>
    <lineage>
        <taxon>Bacteria</taxon>
        <taxon>Bacillati</taxon>
        <taxon>Bacillota</taxon>
        <taxon>Candidatus Fermentithermobacillia</taxon>
        <taxon>Candidatus Fermentithermobacillales</taxon>
        <taxon>Candidatus Fermentithermobacillaceae</taxon>
        <taxon>Candidatus Fermentithermobacillus</taxon>
    </lineage>
</organism>
<keyword evidence="1" id="KW-0004">4Fe-4S</keyword>
<evidence type="ECO:0000256" key="3">
    <source>
        <dbReference type="ARBA" id="ARBA00023004"/>
    </source>
</evidence>
<evidence type="ECO:0000256" key="4">
    <source>
        <dbReference type="ARBA" id="ARBA00023014"/>
    </source>
</evidence>
<dbReference type="PANTHER" id="PTHR43560">
    <property type="entry name" value="ION-TRANSLOCATING OXIDOREDUCTASE COMPLEX SUBUNIT B"/>
    <property type="match status" value="1"/>
</dbReference>
<dbReference type="Pfam" id="PF13237">
    <property type="entry name" value="Fer4_10"/>
    <property type="match status" value="1"/>
</dbReference>
<protein>
    <submittedName>
        <fullName evidence="7">4Fe-4S binding protein</fullName>
    </submittedName>
</protein>
<accession>A0AAT9LF19</accession>
<evidence type="ECO:0000313" key="7">
    <source>
        <dbReference type="EMBL" id="QUL99654.1"/>
    </source>
</evidence>
<proteinExistence type="predicted"/>
<dbReference type="PROSITE" id="PS51379">
    <property type="entry name" value="4FE4S_FER_2"/>
    <property type="match status" value="2"/>
</dbReference>
<dbReference type="KEGG" id="fcz:IMF26_08160"/>
<dbReference type="InterPro" id="IPR017896">
    <property type="entry name" value="4Fe4S_Fe-S-bd"/>
</dbReference>
<dbReference type="Pfam" id="PF02906">
    <property type="entry name" value="Fe_hyd_lg_C"/>
    <property type="match status" value="2"/>
</dbReference>
<dbReference type="PROSITE" id="PS51656">
    <property type="entry name" value="4FE4S"/>
    <property type="match status" value="1"/>
</dbReference>
<dbReference type="Gene3D" id="3.30.70.20">
    <property type="match status" value="1"/>
</dbReference>
<dbReference type="EMBL" id="CP062796">
    <property type="protein sequence ID" value="QUL99654.1"/>
    <property type="molecule type" value="Genomic_DNA"/>
</dbReference>
<name>A0AAT9LF19_9FIRM</name>
<feature type="domain" description="4Fe-4S ferredoxin-type" evidence="5">
    <location>
        <begin position="61"/>
        <end position="89"/>
    </location>
</feature>
<dbReference type="Gene3D" id="3.40.950.10">
    <property type="entry name" value="Fe-only Hydrogenase (Larger Subunit), Chain L, domain 3"/>
    <property type="match status" value="2"/>
</dbReference>
<dbReference type="InterPro" id="IPR009016">
    <property type="entry name" value="Fe_hydrogenase"/>
</dbReference>
<dbReference type="InterPro" id="IPR004108">
    <property type="entry name" value="Fe_hydrogenase_lsu_C"/>
</dbReference>